<evidence type="ECO:0000313" key="1">
    <source>
        <dbReference type="EMBL" id="TGY87737.1"/>
    </source>
</evidence>
<evidence type="ECO:0000313" key="2">
    <source>
        <dbReference type="Proteomes" id="UP000304953"/>
    </source>
</evidence>
<reference evidence="1" key="1">
    <citation type="submission" date="2019-04" db="EMBL/GenBank/DDBJ databases">
        <title>Microbes associate with the intestines of laboratory mice.</title>
        <authorList>
            <person name="Navarre W."/>
            <person name="Wong E."/>
            <person name="Huang K."/>
            <person name="Tropini C."/>
            <person name="Ng K."/>
            <person name="Yu B."/>
        </authorList>
    </citation>
    <scope>NUCLEOTIDE SEQUENCE</scope>
    <source>
        <strain evidence="1">NM01_1-7b</strain>
    </source>
</reference>
<gene>
    <name evidence="1" type="ORF">E5329_26290</name>
</gene>
<keyword evidence="2" id="KW-1185">Reference proteome</keyword>
<dbReference type="EMBL" id="SRYA01000108">
    <property type="protein sequence ID" value="TGY87737.1"/>
    <property type="molecule type" value="Genomic_DNA"/>
</dbReference>
<dbReference type="Proteomes" id="UP000304953">
    <property type="component" value="Unassembled WGS sequence"/>
</dbReference>
<comment type="caution">
    <text evidence="1">The sequence shown here is derived from an EMBL/GenBank/DDBJ whole genome shotgun (WGS) entry which is preliminary data.</text>
</comment>
<organism evidence="1 2">
    <name type="scientific">Petralouisia muris</name>
    <dbReference type="NCBI Taxonomy" id="3032872"/>
    <lineage>
        <taxon>Bacteria</taxon>
        <taxon>Bacillati</taxon>
        <taxon>Bacillota</taxon>
        <taxon>Clostridia</taxon>
        <taxon>Lachnospirales</taxon>
        <taxon>Lachnospiraceae</taxon>
        <taxon>Petralouisia</taxon>
    </lineage>
</organism>
<proteinExistence type="predicted"/>
<accession>A0AC61RMU8</accession>
<name>A0AC61RMU8_9FIRM</name>
<sequence>MEKGINQYFLEKFGIEQADIRSYSPLVLAYIGDGIYDLAIRSLMVGKGNAHVNDLHKKTSRLVKAHAQSEMIGLLQTELTEEERAIYRRGRNAKSFTMAKNASVADYRRATGFEALMGYLYLENQMERMMELILTGLQKMQETDGTAEHKETDGIVKNKETDGTVKNERNDGSKEGQE</sequence>
<protein>
    <submittedName>
        <fullName evidence="1">Ribonuclease III</fullName>
    </submittedName>
</protein>